<organism evidence="2 3">
    <name type="scientific">Clostridium scatologenes</name>
    <dbReference type="NCBI Taxonomy" id="1548"/>
    <lineage>
        <taxon>Bacteria</taxon>
        <taxon>Bacillati</taxon>
        <taxon>Bacillota</taxon>
        <taxon>Clostridia</taxon>
        <taxon>Eubacteriales</taxon>
        <taxon>Clostridiaceae</taxon>
        <taxon>Clostridium</taxon>
    </lineage>
</organism>
<dbReference type="EMBL" id="CP009933">
    <property type="protein sequence ID" value="AKA70209.1"/>
    <property type="molecule type" value="Genomic_DNA"/>
</dbReference>
<dbReference type="AlphaFoldDB" id="A0A0E3MA22"/>
<dbReference type="STRING" id="1548.CSCA_3084"/>
<proteinExistence type="predicted"/>
<gene>
    <name evidence="2" type="ORF">CSCA_3084</name>
</gene>
<dbReference type="KEGG" id="csq:CSCA_3084"/>
<dbReference type="HOGENOM" id="CLU_1861710_0_0_9"/>
<feature type="transmembrane region" description="Helical" evidence="1">
    <location>
        <begin position="9"/>
        <end position="29"/>
    </location>
</feature>
<evidence type="ECO:0000313" key="3">
    <source>
        <dbReference type="Proteomes" id="UP000033115"/>
    </source>
</evidence>
<keyword evidence="3" id="KW-1185">Reference proteome</keyword>
<dbReference type="RefSeq" id="WP_029160996.1">
    <property type="nucleotide sequence ID" value="NZ_CP009933.1"/>
</dbReference>
<name>A0A0E3MA22_CLOSL</name>
<keyword evidence="1" id="KW-0472">Membrane</keyword>
<dbReference type="Proteomes" id="UP000033115">
    <property type="component" value="Chromosome"/>
</dbReference>
<keyword evidence="1" id="KW-0812">Transmembrane</keyword>
<sequence length="137" mass="16148">MNKEEKYKVILIICCIFFITLLIKNYFLINKRIECNTKLSNLEQLGKNKQVIYTRIQCSDVIKFLQDQQDVRITEIDNKKDDKVSTVKVESNWDVEKTKDILKKIQNKNGFIDVSNLLIEKDPENKIGTEINMKFSK</sequence>
<evidence type="ECO:0000256" key="1">
    <source>
        <dbReference type="SAM" id="Phobius"/>
    </source>
</evidence>
<protein>
    <submittedName>
        <fullName evidence="2">Uncharacterized protein</fullName>
    </submittedName>
</protein>
<accession>A0A0E3MA22</accession>
<reference evidence="2 3" key="1">
    <citation type="journal article" date="2015" name="J. Biotechnol.">
        <title>Complete genome sequence of a malodorant-producing acetogen, Clostridium scatologenes ATCC 25775(T).</title>
        <authorList>
            <person name="Zhu Z."/>
            <person name="Guo T."/>
            <person name="Zheng H."/>
            <person name="Song T."/>
            <person name="Ouyang P."/>
            <person name="Xie J."/>
        </authorList>
    </citation>
    <scope>NUCLEOTIDE SEQUENCE [LARGE SCALE GENOMIC DNA]</scope>
    <source>
        <strain evidence="2 3">ATCC 25775</strain>
    </source>
</reference>
<evidence type="ECO:0000313" key="2">
    <source>
        <dbReference type="EMBL" id="AKA70209.1"/>
    </source>
</evidence>
<keyword evidence="1" id="KW-1133">Transmembrane helix</keyword>